<sequence length="260" mass="30573">MTMDNRFIFKTIFLLLIATTSEAIFFDYPKKALMDFFHSLKEKKESAKKSHDDVHHYHLHYYPVPVSVVIDDHHEHLKAPGKHELDNLHREELRSLGWTDQEYKHVPEPELIIPKHQHHETGGDLWPQQHQSHLSNGLTLQDQIDIAAIRQKIERHSKQQKYQPTVEHHHPTHISLHLPFHQEIILHQPAPAKEEKKVHPLTAFFEKLHSIKNSLFSSHDDKKSHQCDDKSENVATITSKIKSSNAFTIYTFHPKNLRKY</sequence>
<dbReference type="RefSeq" id="XP_046586547.1">
    <property type="nucleotide sequence ID" value="XM_046730591.1"/>
</dbReference>
<keyword evidence="1" id="KW-0732">Signal</keyword>
<organism evidence="2 3">
    <name type="scientific">Neodiprion lecontei</name>
    <name type="common">Redheaded pine sawfly</name>
    <dbReference type="NCBI Taxonomy" id="441921"/>
    <lineage>
        <taxon>Eukaryota</taxon>
        <taxon>Metazoa</taxon>
        <taxon>Ecdysozoa</taxon>
        <taxon>Arthropoda</taxon>
        <taxon>Hexapoda</taxon>
        <taxon>Insecta</taxon>
        <taxon>Pterygota</taxon>
        <taxon>Neoptera</taxon>
        <taxon>Endopterygota</taxon>
        <taxon>Hymenoptera</taxon>
        <taxon>Tenthredinoidea</taxon>
        <taxon>Diprionidae</taxon>
        <taxon>Diprioninae</taxon>
        <taxon>Neodiprion</taxon>
    </lineage>
</organism>
<dbReference type="Proteomes" id="UP000829291">
    <property type="component" value="Chromosome 2"/>
</dbReference>
<name>A0ABM3FEV1_NEOLC</name>
<reference evidence="3" key="1">
    <citation type="submission" date="2025-08" db="UniProtKB">
        <authorList>
            <consortium name="RefSeq"/>
        </authorList>
    </citation>
    <scope>IDENTIFICATION</scope>
    <source>
        <tissue evidence="3">Thorax and Abdomen</tissue>
    </source>
</reference>
<feature type="signal peptide" evidence="1">
    <location>
        <begin position="1"/>
        <end position="23"/>
    </location>
</feature>
<evidence type="ECO:0000313" key="3">
    <source>
        <dbReference type="RefSeq" id="XP_046586547.1"/>
    </source>
</evidence>
<protein>
    <submittedName>
        <fullName evidence="3">Uncharacterized protein LOC107222216</fullName>
    </submittedName>
</protein>
<evidence type="ECO:0000313" key="2">
    <source>
        <dbReference type="Proteomes" id="UP000829291"/>
    </source>
</evidence>
<feature type="chain" id="PRO_5045390832" evidence="1">
    <location>
        <begin position="24"/>
        <end position="260"/>
    </location>
</feature>
<evidence type="ECO:0000256" key="1">
    <source>
        <dbReference type="SAM" id="SignalP"/>
    </source>
</evidence>
<dbReference type="GeneID" id="107222216"/>
<proteinExistence type="predicted"/>
<accession>A0ABM3FEV1</accession>
<gene>
    <name evidence="3" type="primary">LOC107222216</name>
</gene>
<keyword evidence="2" id="KW-1185">Reference proteome</keyword>